<evidence type="ECO:0000313" key="1">
    <source>
        <dbReference type="EMBL" id="TEB16540.1"/>
    </source>
</evidence>
<proteinExistence type="predicted"/>
<dbReference type="STRING" id="71717.A0A4Y7S6A0"/>
<comment type="caution">
    <text evidence="1">The sequence shown here is derived from an EMBL/GenBank/DDBJ whole genome shotgun (WGS) entry which is preliminary data.</text>
</comment>
<organism evidence="1 2">
    <name type="scientific">Coprinellus micaceus</name>
    <name type="common">Glistening ink-cap mushroom</name>
    <name type="synonym">Coprinus micaceus</name>
    <dbReference type="NCBI Taxonomy" id="71717"/>
    <lineage>
        <taxon>Eukaryota</taxon>
        <taxon>Fungi</taxon>
        <taxon>Dikarya</taxon>
        <taxon>Basidiomycota</taxon>
        <taxon>Agaricomycotina</taxon>
        <taxon>Agaricomycetes</taxon>
        <taxon>Agaricomycetidae</taxon>
        <taxon>Agaricales</taxon>
        <taxon>Agaricineae</taxon>
        <taxon>Psathyrellaceae</taxon>
        <taxon>Coprinellus</taxon>
    </lineage>
</organism>
<sequence length="279" mass="31839">MDDEGRNRAQLKHAGIEAVVERFVRRRLYDGLEQNGNWPQPSLGNGCALWLWWMFTTRESLLRETKEEKEDIIRLVFPYMANTARYAAALAPPTHFTLPLGPSNPVQRHLYTSQTPHGTYPLYPTLATPPSTPISSSPASTISHPAPNRPSVLYYFHTSPSFEPLLPATRSDIPVNERGVREGLTREDLEEFNRHKTAKLRGDVEWDWDLGYAVLRSLQPDGTLTKMPVKEGEEPSREWDLDVARARLWRHLQKAPKWRAGSVYRRGLLTGVWAESSSQ</sequence>
<gene>
    <name evidence="1" type="ORF">FA13DRAFT_1804626</name>
</gene>
<name>A0A4Y7S6A0_COPMI</name>
<dbReference type="AlphaFoldDB" id="A0A4Y7S6A0"/>
<dbReference type="OrthoDB" id="5595695at2759"/>
<keyword evidence="2" id="KW-1185">Reference proteome</keyword>
<dbReference type="EMBL" id="QPFP01000326">
    <property type="protein sequence ID" value="TEB16540.1"/>
    <property type="molecule type" value="Genomic_DNA"/>
</dbReference>
<accession>A0A4Y7S6A0</accession>
<evidence type="ECO:0000313" key="2">
    <source>
        <dbReference type="Proteomes" id="UP000298030"/>
    </source>
</evidence>
<protein>
    <submittedName>
        <fullName evidence="1">Uncharacterized protein</fullName>
    </submittedName>
</protein>
<dbReference type="Proteomes" id="UP000298030">
    <property type="component" value="Unassembled WGS sequence"/>
</dbReference>
<reference evidence="1 2" key="1">
    <citation type="journal article" date="2019" name="Nat. Ecol. Evol.">
        <title>Megaphylogeny resolves global patterns of mushroom evolution.</title>
        <authorList>
            <person name="Varga T."/>
            <person name="Krizsan K."/>
            <person name="Foldi C."/>
            <person name="Dima B."/>
            <person name="Sanchez-Garcia M."/>
            <person name="Sanchez-Ramirez S."/>
            <person name="Szollosi G.J."/>
            <person name="Szarkandi J.G."/>
            <person name="Papp V."/>
            <person name="Albert L."/>
            <person name="Andreopoulos W."/>
            <person name="Angelini C."/>
            <person name="Antonin V."/>
            <person name="Barry K.W."/>
            <person name="Bougher N.L."/>
            <person name="Buchanan P."/>
            <person name="Buyck B."/>
            <person name="Bense V."/>
            <person name="Catcheside P."/>
            <person name="Chovatia M."/>
            <person name="Cooper J."/>
            <person name="Damon W."/>
            <person name="Desjardin D."/>
            <person name="Finy P."/>
            <person name="Geml J."/>
            <person name="Haridas S."/>
            <person name="Hughes K."/>
            <person name="Justo A."/>
            <person name="Karasinski D."/>
            <person name="Kautmanova I."/>
            <person name="Kiss B."/>
            <person name="Kocsube S."/>
            <person name="Kotiranta H."/>
            <person name="LaButti K.M."/>
            <person name="Lechner B.E."/>
            <person name="Liimatainen K."/>
            <person name="Lipzen A."/>
            <person name="Lukacs Z."/>
            <person name="Mihaltcheva S."/>
            <person name="Morgado L.N."/>
            <person name="Niskanen T."/>
            <person name="Noordeloos M.E."/>
            <person name="Ohm R.A."/>
            <person name="Ortiz-Santana B."/>
            <person name="Ovrebo C."/>
            <person name="Racz N."/>
            <person name="Riley R."/>
            <person name="Savchenko A."/>
            <person name="Shiryaev A."/>
            <person name="Soop K."/>
            <person name="Spirin V."/>
            <person name="Szebenyi C."/>
            <person name="Tomsovsky M."/>
            <person name="Tulloss R.E."/>
            <person name="Uehling J."/>
            <person name="Grigoriev I.V."/>
            <person name="Vagvolgyi C."/>
            <person name="Papp T."/>
            <person name="Martin F.M."/>
            <person name="Miettinen O."/>
            <person name="Hibbett D.S."/>
            <person name="Nagy L.G."/>
        </authorList>
    </citation>
    <scope>NUCLEOTIDE SEQUENCE [LARGE SCALE GENOMIC DNA]</scope>
    <source>
        <strain evidence="1 2">FP101781</strain>
    </source>
</reference>